<evidence type="ECO:0000256" key="2">
    <source>
        <dbReference type="ARBA" id="ARBA00007069"/>
    </source>
</evidence>
<evidence type="ECO:0000313" key="10">
    <source>
        <dbReference type="EMBL" id="MCW2305919.1"/>
    </source>
</evidence>
<evidence type="ECO:0000256" key="8">
    <source>
        <dbReference type="RuleBase" id="RU363032"/>
    </source>
</evidence>
<dbReference type="SUPFAM" id="SSF161098">
    <property type="entry name" value="MetI-like"/>
    <property type="match status" value="1"/>
</dbReference>
<dbReference type="Pfam" id="PF00528">
    <property type="entry name" value="BPD_transp_1"/>
    <property type="match status" value="1"/>
</dbReference>
<dbReference type="PANTHER" id="PTHR43848">
    <property type="entry name" value="PUTRESCINE TRANSPORT SYSTEM PERMEASE PROTEIN POTI"/>
    <property type="match status" value="1"/>
</dbReference>
<comment type="similarity">
    <text evidence="2">Belongs to the binding-protein-dependent transport system permease family. CysTW subfamily.</text>
</comment>
<feature type="domain" description="ABC transmembrane type-1" evidence="9">
    <location>
        <begin position="67"/>
        <end position="251"/>
    </location>
</feature>
<keyword evidence="4" id="KW-1003">Cell membrane</keyword>
<dbReference type="InterPro" id="IPR051789">
    <property type="entry name" value="Bact_Polyamine_Transport"/>
</dbReference>
<keyword evidence="3 8" id="KW-0813">Transport</keyword>
<evidence type="ECO:0000256" key="6">
    <source>
        <dbReference type="ARBA" id="ARBA00022989"/>
    </source>
</evidence>
<evidence type="ECO:0000259" key="9">
    <source>
        <dbReference type="PROSITE" id="PS50928"/>
    </source>
</evidence>
<dbReference type="CDD" id="cd06261">
    <property type="entry name" value="TM_PBP2"/>
    <property type="match status" value="1"/>
</dbReference>
<feature type="transmembrane region" description="Helical" evidence="8">
    <location>
        <begin position="12"/>
        <end position="30"/>
    </location>
</feature>
<keyword evidence="5 8" id="KW-0812">Transmembrane</keyword>
<proteinExistence type="inferred from homology"/>
<feature type="transmembrane region" description="Helical" evidence="8">
    <location>
        <begin position="100"/>
        <end position="123"/>
    </location>
</feature>
<dbReference type="Gene3D" id="1.10.3720.10">
    <property type="entry name" value="MetI-like"/>
    <property type="match status" value="1"/>
</dbReference>
<dbReference type="PANTHER" id="PTHR43848:SF2">
    <property type="entry name" value="PUTRESCINE TRANSPORT SYSTEM PERMEASE PROTEIN POTI"/>
    <property type="match status" value="1"/>
</dbReference>
<evidence type="ECO:0000256" key="5">
    <source>
        <dbReference type="ARBA" id="ARBA00022692"/>
    </source>
</evidence>
<feature type="transmembrane region" description="Helical" evidence="8">
    <location>
        <begin position="143"/>
        <end position="164"/>
    </location>
</feature>
<feature type="transmembrane region" description="Helical" evidence="8">
    <location>
        <begin position="234"/>
        <end position="256"/>
    </location>
</feature>
<keyword evidence="11" id="KW-1185">Reference proteome</keyword>
<accession>A0ABT3H699</accession>
<dbReference type="InterPro" id="IPR035906">
    <property type="entry name" value="MetI-like_sf"/>
</dbReference>
<comment type="subcellular location">
    <subcellularLocation>
        <location evidence="1 8">Cell membrane</location>
        <topology evidence="1 8">Multi-pass membrane protein</topology>
    </subcellularLocation>
</comment>
<gene>
    <name evidence="10" type="ORF">M2319_000235</name>
</gene>
<dbReference type="EMBL" id="JAOQNS010000001">
    <property type="protein sequence ID" value="MCW2305919.1"/>
    <property type="molecule type" value="Genomic_DNA"/>
</dbReference>
<evidence type="ECO:0000256" key="3">
    <source>
        <dbReference type="ARBA" id="ARBA00022448"/>
    </source>
</evidence>
<comment type="caution">
    <text evidence="10">The sequence shown here is derived from an EMBL/GenBank/DDBJ whole genome shotgun (WGS) entry which is preliminary data.</text>
</comment>
<evidence type="ECO:0000313" key="11">
    <source>
        <dbReference type="Proteomes" id="UP001209755"/>
    </source>
</evidence>
<protein>
    <submittedName>
        <fullName evidence="10">ABC-type spermidine/putrescine transport system permease subunit II</fullName>
    </submittedName>
</protein>
<dbReference type="RefSeq" id="WP_264599598.1">
    <property type="nucleotide sequence ID" value="NZ_JAOQNS010000001.1"/>
</dbReference>
<reference evidence="11" key="1">
    <citation type="submission" date="2023-07" db="EMBL/GenBank/DDBJ databases">
        <title>Genome sequencing of Purple Non-Sulfur Bacteria from various extreme environments.</title>
        <authorList>
            <person name="Mayer M."/>
        </authorList>
    </citation>
    <scope>NUCLEOTIDE SEQUENCE [LARGE SCALE GENOMIC DNA]</scope>
    <source>
        <strain evidence="11">DSM 17935</strain>
    </source>
</reference>
<organism evidence="10 11">
    <name type="scientific">Rhodobium gokarnense</name>
    <dbReference type="NCBI Taxonomy" id="364296"/>
    <lineage>
        <taxon>Bacteria</taxon>
        <taxon>Pseudomonadati</taxon>
        <taxon>Pseudomonadota</taxon>
        <taxon>Alphaproteobacteria</taxon>
        <taxon>Hyphomicrobiales</taxon>
        <taxon>Rhodobiaceae</taxon>
        <taxon>Rhodobium</taxon>
    </lineage>
</organism>
<feature type="transmembrane region" description="Helical" evidence="8">
    <location>
        <begin position="67"/>
        <end position="88"/>
    </location>
</feature>
<dbReference type="Proteomes" id="UP001209755">
    <property type="component" value="Unassembled WGS sequence"/>
</dbReference>
<dbReference type="InterPro" id="IPR000515">
    <property type="entry name" value="MetI-like"/>
</dbReference>
<keyword evidence="6 8" id="KW-1133">Transmembrane helix</keyword>
<evidence type="ECO:0000256" key="1">
    <source>
        <dbReference type="ARBA" id="ARBA00004651"/>
    </source>
</evidence>
<evidence type="ECO:0000256" key="4">
    <source>
        <dbReference type="ARBA" id="ARBA00022475"/>
    </source>
</evidence>
<dbReference type="PROSITE" id="PS50928">
    <property type="entry name" value="ABC_TM1"/>
    <property type="match status" value="1"/>
</dbReference>
<name>A0ABT3H699_9HYPH</name>
<evidence type="ECO:0000256" key="7">
    <source>
        <dbReference type="ARBA" id="ARBA00023136"/>
    </source>
</evidence>
<feature type="transmembrane region" description="Helical" evidence="8">
    <location>
        <begin position="185"/>
        <end position="202"/>
    </location>
</feature>
<keyword evidence="7 8" id="KW-0472">Membrane</keyword>
<sequence length="263" mass="28413">MTTPAPTSAQRAANGLVWGFVALVLVFLYAPMVPPVLRSFAGASAETGGLFVSYRAIFEDPLLIGGIWNTVMIGAIVAVVTPVLALAIAQALREWQKPRLILGLVLLPLFVPGVSMGVAMAVFFKVLGVEPSLLTMSVVQILWALPFATLVIMTVMASFEQTYLEAAYVLGSNRFAAFWKVELPCIRQGLFGAAAFSLILSFNETIRTSIVQGGRNTVQTYLWSQYQQVGLSPALYALMTLLIVATLALMAGIVVITRRRQLS</sequence>